<evidence type="ECO:0000256" key="2">
    <source>
        <dbReference type="ARBA" id="ARBA00022490"/>
    </source>
</evidence>
<dbReference type="GO" id="GO:0005737">
    <property type="term" value="C:cytoplasm"/>
    <property type="evidence" value="ECO:0007669"/>
    <property type="project" value="UniProtKB-SubCell"/>
</dbReference>
<dbReference type="Gene3D" id="1.10.8.60">
    <property type="match status" value="1"/>
</dbReference>
<dbReference type="GO" id="GO:0006355">
    <property type="term" value="P:regulation of DNA-templated transcription"/>
    <property type="evidence" value="ECO:0007669"/>
    <property type="project" value="InterPro"/>
</dbReference>
<dbReference type="GO" id="GO:0043565">
    <property type="term" value="F:sequence-specific DNA binding"/>
    <property type="evidence" value="ECO:0007669"/>
    <property type="project" value="InterPro"/>
</dbReference>
<dbReference type="SUPFAM" id="SSF55781">
    <property type="entry name" value="GAF domain-like"/>
    <property type="match status" value="1"/>
</dbReference>
<organism evidence="14 16">
    <name type="scientific">Pseudomonas grimontii</name>
    <dbReference type="NCBI Taxonomy" id="129847"/>
    <lineage>
        <taxon>Bacteria</taxon>
        <taxon>Pseudomonadati</taxon>
        <taxon>Pseudomonadota</taxon>
        <taxon>Gammaproteobacteria</taxon>
        <taxon>Pseudomonadales</taxon>
        <taxon>Pseudomonadaceae</taxon>
        <taxon>Pseudomonas</taxon>
    </lineage>
</organism>
<keyword evidence="2" id="KW-0963">Cytoplasm</keyword>
<dbReference type="PROSITE" id="PS00675">
    <property type="entry name" value="SIGMA54_INTERACT_1"/>
    <property type="match status" value="1"/>
</dbReference>
<evidence type="ECO:0000256" key="6">
    <source>
        <dbReference type="ARBA" id="ARBA00022840"/>
    </source>
</evidence>
<reference evidence="14 16" key="2">
    <citation type="submission" date="2019-06" db="EMBL/GenBank/DDBJ databases">
        <title>Pseudomonas bimorpha sp. nov. isolated from bovine raw milk and skim milk concentrate.</title>
        <authorList>
            <person name="Hofmann K."/>
            <person name="Huptas C."/>
            <person name="Doll E."/>
            <person name="Scherer S."/>
            <person name="Wenning M."/>
        </authorList>
    </citation>
    <scope>NUCLEOTIDE SEQUENCE [LARGE SCALE GENOMIC DNA]</scope>
    <source>
        <strain evidence="14 16">DSM 17515</strain>
    </source>
</reference>
<evidence type="ECO:0000259" key="12">
    <source>
        <dbReference type="PROSITE" id="PS50045"/>
    </source>
</evidence>
<dbReference type="CDD" id="cd00009">
    <property type="entry name" value="AAA"/>
    <property type="match status" value="1"/>
</dbReference>
<dbReference type="InterPro" id="IPR002078">
    <property type="entry name" value="Sigma_54_int"/>
</dbReference>
<comment type="caution">
    <text evidence="14">The sequence shown here is derived from an EMBL/GenBank/DDBJ whole genome shotgun (WGS) entry which is preliminary data.</text>
</comment>
<feature type="domain" description="Sigma-54 factor interaction" evidence="12">
    <location>
        <begin position="199"/>
        <end position="428"/>
    </location>
</feature>
<proteinExistence type="predicted"/>
<dbReference type="SUPFAM" id="SSF52540">
    <property type="entry name" value="P-loop containing nucleoside triphosphate hydrolases"/>
    <property type="match status" value="1"/>
</dbReference>
<accession>A0A1H1GRR0</accession>
<dbReference type="InterPro" id="IPR009057">
    <property type="entry name" value="Homeodomain-like_sf"/>
</dbReference>
<evidence type="ECO:0000256" key="3">
    <source>
        <dbReference type="ARBA" id="ARBA00022491"/>
    </source>
</evidence>
<evidence type="ECO:0000256" key="7">
    <source>
        <dbReference type="ARBA" id="ARBA00023012"/>
    </source>
</evidence>
<dbReference type="GO" id="GO:0000160">
    <property type="term" value="P:phosphorelay signal transduction system"/>
    <property type="evidence" value="ECO:0007669"/>
    <property type="project" value="UniProtKB-KW"/>
</dbReference>
<keyword evidence="8" id="KW-0805">Transcription regulation</keyword>
<dbReference type="FunFam" id="3.40.50.300:FF:000006">
    <property type="entry name" value="DNA-binding transcriptional regulator NtrC"/>
    <property type="match status" value="1"/>
</dbReference>
<keyword evidence="6" id="KW-0067">ATP-binding</keyword>
<dbReference type="Pfam" id="PF02954">
    <property type="entry name" value="HTH_8"/>
    <property type="match status" value="1"/>
</dbReference>
<evidence type="ECO:0000313" key="13">
    <source>
        <dbReference type="EMBL" id="SDR15865.1"/>
    </source>
</evidence>
<keyword evidence="5" id="KW-0547">Nucleotide-binding</keyword>
<name>A0A1H1GRR0_9PSED</name>
<keyword evidence="4" id="KW-0597">Phosphoprotein</keyword>
<keyword evidence="9" id="KW-0238">DNA-binding</keyword>
<dbReference type="InterPro" id="IPR027417">
    <property type="entry name" value="P-loop_NTPase"/>
</dbReference>
<keyword evidence="11" id="KW-0804">Transcription</keyword>
<dbReference type="EMBL" id="FNKM01000002">
    <property type="protein sequence ID" value="SDR15865.1"/>
    <property type="molecule type" value="Genomic_DNA"/>
</dbReference>
<dbReference type="RefSeq" id="WP_090403394.1">
    <property type="nucleotide sequence ID" value="NZ_CAUSAB010000027.1"/>
</dbReference>
<dbReference type="PANTHER" id="PTHR32071">
    <property type="entry name" value="TRANSCRIPTIONAL REGULATORY PROTEIN"/>
    <property type="match status" value="1"/>
</dbReference>
<dbReference type="InterPro" id="IPR029016">
    <property type="entry name" value="GAF-like_dom_sf"/>
</dbReference>
<evidence type="ECO:0000256" key="9">
    <source>
        <dbReference type="ARBA" id="ARBA00023125"/>
    </source>
</evidence>
<evidence type="ECO:0000256" key="10">
    <source>
        <dbReference type="ARBA" id="ARBA00023159"/>
    </source>
</evidence>
<dbReference type="OrthoDB" id="9804019at2"/>
<dbReference type="InterPro" id="IPR025662">
    <property type="entry name" value="Sigma_54_int_dom_ATP-bd_1"/>
</dbReference>
<dbReference type="PRINTS" id="PR01590">
    <property type="entry name" value="HTHFIS"/>
</dbReference>
<dbReference type="InterPro" id="IPR002197">
    <property type="entry name" value="HTH_Fis"/>
</dbReference>
<keyword evidence="10" id="KW-0010">Activator</keyword>
<dbReference type="SMART" id="SM00382">
    <property type="entry name" value="AAA"/>
    <property type="match status" value="1"/>
</dbReference>
<keyword evidence="3" id="KW-0678">Repressor</keyword>
<evidence type="ECO:0000256" key="5">
    <source>
        <dbReference type="ARBA" id="ARBA00022741"/>
    </source>
</evidence>
<reference evidence="13 15" key="1">
    <citation type="submission" date="2016-10" db="EMBL/GenBank/DDBJ databases">
        <authorList>
            <person name="Varghese N."/>
            <person name="Submissions S."/>
        </authorList>
    </citation>
    <scope>NUCLEOTIDE SEQUENCE [LARGE SCALE GENOMIC DNA]</scope>
    <source>
        <strain evidence="13 15">BS2976</strain>
    </source>
</reference>
<dbReference type="Pfam" id="PF25601">
    <property type="entry name" value="AAA_lid_14"/>
    <property type="match status" value="1"/>
</dbReference>
<dbReference type="Gene3D" id="3.40.50.300">
    <property type="entry name" value="P-loop containing nucleotide triphosphate hydrolases"/>
    <property type="match status" value="1"/>
</dbReference>
<evidence type="ECO:0000313" key="14">
    <source>
        <dbReference type="EMBL" id="TWR63513.1"/>
    </source>
</evidence>
<dbReference type="GO" id="GO:0005524">
    <property type="term" value="F:ATP binding"/>
    <property type="evidence" value="ECO:0007669"/>
    <property type="project" value="UniProtKB-KW"/>
</dbReference>
<dbReference type="Proteomes" id="UP000198740">
    <property type="component" value="Unassembled WGS sequence"/>
</dbReference>
<keyword evidence="7" id="KW-0902">Two-component regulatory system</keyword>
<dbReference type="Gene3D" id="3.30.450.40">
    <property type="match status" value="1"/>
</dbReference>
<dbReference type="PANTHER" id="PTHR32071:SF95">
    <property type="entry name" value="DNA-BINDING TRANSCRIPTIONAL REGULATOR NTRC"/>
    <property type="match status" value="1"/>
</dbReference>
<dbReference type="Proteomes" id="UP000317267">
    <property type="component" value="Unassembled WGS sequence"/>
</dbReference>
<dbReference type="InterPro" id="IPR003593">
    <property type="entry name" value="AAA+_ATPase"/>
</dbReference>
<comment type="subcellular location">
    <subcellularLocation>
        <location evidence="1">Cytoplasm</location>
    </subcellularLocation>
</comment>
<dbReference type="InterPro" id="IPR025943">
    <property type="entry name" value="Sigma_54_int_dom_ATP-bd_2"/>
</dbReference>
<dbReference type="Pfam" id="PF00158">
    <property type="entry name" value="Sigma54_activat"/>
    <property type="match status" value="1"/>
</dbReference>
<evidence type="ECO:0000313" key="15">
    <source>
        <dbReference type="Proteomes" id="UP000198740"/>
    </source>
</evidence>
<evidence type="ECO:0000313" key="16">
    <source>
        <dbReference type="Proteomes" id="UP000317267"/>
    </source>
</evidence>
<dbReference type="SUPFAM" id="SSF46689">
    <property type="entry name" value="Homeodomain-like"/>
    <property type="match status" value="1"/>
</dbReference>
<evidence type="ECO:0000256" key="11">
    <source>
        <dbReference type="ARBA" id="ARBA00023163"/>
    </source>
</evidence>
<keyword evidence="15" id="KW-1185">Reference proteome</keyword>
<evidence type="ECO:0000256" key="4">
    <source>
        <dbReference type="ARBA" id="ARBA00022553"/>
    </source>
</evidence>
<dbReference type="Gene3D" id="1.10.10.60">
    <property type="entry name" value="Homeodomain-like"/>
    <property type="match status" value="1"/>
</dbReference>
<dbReference type="AlphaFoldDB" id="A0A1H1GRR0"/>
<dbReference type="PROSITE" id="PS00676">
    <property type="entry name" value="SIGMA54_INTERACT_2"/>
    <property type="match status" value="1"/>
</dbReference>
<dbReference type="PROSITE" id="PS50045">
    <property type="entry name" value="SIGMA54_INTERACT_4"/>
    <property type="match status" value="1"/>
</dbReference>
<dbReference type="InterPro" id="IPR058031">
    <property type="entry name" value="AAA_lid_NorR"/>
</dbReference>
<gene>
    <name evidence="14" type="ORF">FIV39_22495</name>
    <name evidence="13" type="ORF">SAMN04490186_3681</name>
</gene>
<protein>
    <submittedName>
        <fullName evidence="13">Sigma-54 dependent transcriptional regulator</fullName>
    </submittedName>
    <submittedName>
        <fullName evidence="14">Sigma-54-dependent Fis family transcriptional regulator</fullName>
    </submittedName>
</protein>
<evidence type="ECO:0000256" key="1">
    <source>
        <dbReference type="ARBA" id="ARBA00004496"/>
    </source>
</evidence>
<dbReference type="EMBL" id="VFES01000015">
    <property type="protein sequence ID" value="TWR63513.1"/>
    <property type="molecule type" value="Genomic_DNA"/>
</dbReference>
<evidence type="ECO:0000256" key="8">
    <source>
        <dbReference type="ARBA" id="ARBA00023015"/>
    </source>
</evidence>
<sequence>MMNGVLAQLPQPLAYAETLLGWFTRIGIESDETTLPDLCVAAAAQLSQCELGQLYWRDEATGRLDLVAQHLPGALPLGDLACGADFQHQQLLHYVLGHRCNLSVENLADSVYESGFLPATATPWRSLVCLPLFGRHKAVAGLLLCASQQSKLLQDYGPSLSQLASFALSHLALLRRVRPAHNGAQARPRLPAARRTYGLIGNSAAMDETYRLIGKVLNAPCTVLLRGETGTGKEVVARAIHAAGPRSSNAFVVQNCAAFPEGLLESELFGYRKGAFTGAERHHVGLFDAADGGTLLLDEIGDMPLSLQAKLLRVLQEGEVRPLGASAAHKVDVRIIAATHRDLAAMVADGSFREDLYYRLAQFPIELPALRERDGDVLLLARQFAQSACAALGLAPVEWSAAALDQLSCHAFPGNVRELKCLVERAVLLCDDAVVLPEHLSLLPGPTCADVGATLRQRLERVERVFLIDCLHKNRGNRTRTARELGVARRTLLYRLTRLNIPGGDVRGGR</sequence>